<dbReference type="EMBL" id="CP042436">
    <property type="protein sequence ID" value="QEC64361.1"/>
    <property type="molecule type" value="Genomic_DNA"/>
</dbReference>
<accession>A0A5B8V148</accession>
<dbReference type="Proteomes" id="UP000321479">
    <property type="component" value="Chromosome"/>
</dbReference>
<dbReference type="Pfam" id="PF14602">
    <property type="entry name" value="Hexapep_2"/>
    <property type="match status" value="1"/>
</dbReference>
<evidence type="ECO:0000256" key="3">
    <source>
        <dbReference type="ARBA" id="ARBA00023315"/>
    </source>
</evidence>
<keyword evidence="1 4" id="KW-0808">Transferase</keyword>
<dbReference type="Pfam" id="PF00132">
    <property type="entry name" value="Hexapep"/>
    <property type="match status" value="1"/>
</dbReference>
<dbReference type="KEGG" id="mgin:FRZ54_17860"/>
<gene>
    <name evidence="4" type="ORF">FRZ54_17860</name>
</gene>
<reference evidence="4 5" key="1">
    <citation type="journal article" date="2017" name="Curr. Microbiol.">
        <title>Mucilaginibacter ginsenosidivorans sp. nov., Isolated from Soil of Ginseng Field.</title>
        <authorList>
            <person name="Kim M.M."/>
            <person name="Siddiqi M.Z."/>
            <person name="Im W.T."/>
        </authorList>
    </citation>
    <scope>NUCLEOTIDE SEQUENCE [LARGE SCALE GENOMIC DNA]</scope>
    <source>
        <strain evidence="4 5">Gsoil 3017</strain>
    </source>
</reference>
<sequence>MKTHVYIYKQLKKIYIVTYLKWVKIPVWFKLKVNDVQVGKGLRSNGVPVIDVWDTGKFSIGDNFLMNNGKRFNIIGRQQRCNFIVYNNGVLKIGDNVGISGSAFICFKGITIGNNVRIGGNVAIYDTDFHSLDKYHRRDAKLDILNTQSREVVIEDDVFIGAHSTILKGVTIGEGAIIGAGSVVAKSVPKNEIWAGNPAKFIKSAIN</sequence>
<evidence type="ECO:0000256" key="1">
    <source>
        <dbReference type="ARBA" id="ARBA00022679"/>
    </source>
</evidence>
<evidence type="ECO:0000256" key="2">
    <source>
        <dbReference type="ARBA" id="ARBA00022737"/>
    </source>
</evidence>
<dbReference type="RefSeq" id="WP_147033096.1">
    <property type="nucleotide sequence ID" value="NZ_CP042436.1"/>
</dbReference>
<dbReference type="InterPro" id="IPR051159">
    <property type="entry name" value="Hexapeptide_acetyltransf"/>
</dbReference>
<dbReference type="CDD" id="cd04647">
    <property type="entry name" value="LbH_MAT_like"/>
    <property type="match status" value="1"/>
</dbReference>
<evidence type="ECO:0000313" key="4">
    <source>
        <dbReference type="EMBL" id="QEC64361.1"/>
    </source>
</evidence>
<name>A0A5B8V148_9SPHI</name>
<dbReference type="Gene3D" id="2.160.10.10">
    <property type="entry name" value="Hexapeptide repeat proteins"/>
    <property type="match status" value="1"/>
</dbReference>
<dbReference type="PROSITE" id="PS00101">
    <property type="entry name" value="HEXAPEP_TRANSFERASES"/>
    <property type="match status" value="1"/>
</dbReference>
<dbReference type="AlphaFoldDB" id="A0A5B8V148"/>
<dbReference type="PANTHER" id="PTHR23416">
    <property type="entry name" value="SIALIC ACID SYNTHASE-RELATED"/>
    <property type="match status" value="1"/>
</dbReference>
<keyword evidence="3 4" id="KW-0012">Acyltransferase</keyword>
<dbReference type="InterPro" id="IPR001451">
    <property type="entry name" value="Hexapep"/>
</dbReference>
<dbReference type="GO" id="GO:0016746">
    <property type="term" value="F:acyltransferase activity"/>
    <property type="evidence" value="ECO:0007669"/>
    <property type="project" value="UniProtKB-KW"/>
</dbReference>
<keyword evidence="2" id="KW-0677">Repeat</keyword>
<dbReference type="InterPro" id="IPR018357">
    <property type="entry name" value="Hexapep_transf_CS"/>
</dbReference>
<evidence type="ECO:0000313" key="5">
    <source>
        <dbReference type="Proteomes" id="UP000321479"/>
    </source>
</evidence>
<protein>
    <submittedName>
        <fullName evidence="4">Acyltransferase</fullName>
    </submittedName>
</protein>
<dbReference type="SUPFAM" id="SSF51161">
    <property type="entry name" value="Trimeric LpxA-like enzymes"/>
    <property type="match status" value="1"/>
</dbReference>
<organism evidence="4 5">
    <name type="scientific">Mucilaginibacter ginsenosidivorans</name>
    <dbReference type="NCBI Taxonomy" id="398053"/>
    <lineage>
        <taxon>Bacteria</taxon>
        <taxon>Pseudomonadati</taxon>
        <taxon>Bacteroidota</taxon>
        <taxon>Sphingobacteriia</taxon>
        <taxon>Sphingobacteriales</taxon>
        <taxon>Sphingobacteriaceae</taxon>
        <taxon>Mucilaginibacter</taxon>
    </lineage>
</organism>
<dbReference type="InterPro" id="IPR011004">
    <property type="entry name" value="Trimer_LpxA-like_sf"/>
</dbReference>
<keyword evidence="5" id="KW-1185">Reference proteome</keyword>
<dbReference type="OrthoDB" id="9801697at2"/>
<proteinExistence type="predicted"/>